<protein>
    <submittedName>
        <fullName evidence="1">Nitroreductase</fullName>
    </submittedName>
</protein>
<comment type="caution">
    <text evidence="1">The sequence shown here is derived from an EMBL/GenBank/DDBJ whole genome shotgun (WGS) entry which is preliminary data.</text>
</comment>
<sequence length="330" mass="38145">MTNIPEYMIQILGYASLAPSSHNTQPWRVKIISDSEFVIQFDSTRWLLKVDSDNRELLLSIGAFWENLCQAALAFGFEAQTEILATTPKDTNILKVKLIECPPQEDNKLELMKTRTTNRNPYDNKDLQPSHLDKLKELLPDHLIYFPRESKEGEWITRSLIKANRKQAFDDEKQKELADWLRFSRSEVSKRRDGLTAEMLGMSGIVKFFWYSFMSKKSALSESFRSKGVENVRNQVNNCAGFIVITSDDLSVPSLLQAGREFERLALKCTELKIAVHPMSQLIEESPWKEQLEDSFGLSKLVQFILRVGYSKEYPKPSIRRDVKEFVIHE</sequence>
<dbReference type="AlphaFoldDB" id="A0A662D6N6"/>
<evidence type="ECO:0000313" key="2">
    <source>
        <dbReference type="Proteomes" id="UP000267654"/>
    </source>
</evidence>
<reference evidence="1 2" key="1">
    <citation type="submission" date="2018-06" db="EMBL/GenBank/DDBJ databases">
        <title>Extensive metabolic versatility and redundancy in microbially diverse, dynamic hydrothermal sediments.</title>
        <authorList>
            <person name="Dombrowski N."/>
            <person name="Teske A."/>
            <person name="Baker B.J."/>
        </authorList>
    </citation>
    <scope>NUCLEOTIDE SEQUENCE [LARGE SCALE GENOMIC DNA]</scope>
    <source>
        <strain evidence="1">B19_G9</strain>
    </source>
</reference>
<dbReference type="SUPFAM" id="SSF55469">
    <property type="entry name" value="FMN-dependent nitroreductase-like"/>
    <property type="match status" value="2"/>
</dbReference>
<accession>A0A662D6N6</accession>
<organism evidence="1 2">
    <name type="scientific">Aerophobetes bacterium</name>
    <dbReference type="NCBI Taxonomy" id="2030807"/>
    <lineage>
        <taxon>Bacteria</taxon>
        <taxon>Candidatus Aerophobota</taxon>
    </lineage>
</organism>
<dbReference type="InterPro" id="IPR000415">
    <property type="entry name" value="Nitroreductase-like"/>
</dbReference>
<dbReference type="GO" id="GO:0016491">
    <property type="term" value="F:oxidoreductase activity"/>
    <property type="evidence" value="ECO:0007669"/>
    <property type="project" value="InterPro"/>
</dbReference>
<proteinExistence type="predicted"/>
<dbReference type="NCBIfam" id="NF047509">
    <property type="entry name" value="Rv3131_FMN_oxido"/>
    <property type="match status" value="1"/>
</dbReference>
<evidence type="ECO:0000313" key="1">
    <source>
        <dbReference type="EMBL" id="RLE11440.1"/>
    </source>
</evidence>
<dbReference type="Gene3D" id="3.40.109.10">
    <property type="entry name" value="NADH Oxidase"/>
    <property type="match status" value="1"/>
</dbReference>
<gene>
    <name evidence="1" type="ORF">DRI96_06205</name>
</gene>
<dbReference type="Proteomes" id="UP000267654">
    <property type="component" value="Unassembled WGS sequence"/>
</dbReference>
<dbReference type="EMBL" id="QMQB01000245">
    <property type="protein sequence ID" value="RLE11440.1"/>
    <property type="molecule type" value="Genomic_DNA"/>
</dbReference>
<dbReference type="Gene3D" id="3.40.109.30">
    <property type="entry name" value="putative nitroreductase (tm1586), domain 2"/>
    <property type="match status" value="1"/>
</dbReference>
<name>A0A662D6N6_UNCAE</name>